<keyword evidence="1" id="KW-1133">Transmembrane helix</keyword>
<evidence type="ECO:0000256" key="1">
    <source>
        <dbReference type="SAM" id="Phobius"/>
    </source>
</evidence>
<dbReference type="Proteomes" id="UP000001554">
    <property type="component" value="Chromosome 19"/>
</dbReference>
<feature type="transmembrane region" description="Helical" evidence="1">
    <location>
        <begin position="182"/>
        <end position="210"/>
    </location>
</feature>
<organism evidence="2 3">
    <name type="scientific">Branchiostoma floridae</name>
    <name type="common">Florida lancelet</name>
    <name type="synonym">Amphioxus</name>
    <dbReference type="NCBI Taxonomy" id="7739"/>
    <lineage>
        <taxon>Eukaryota</taxon>
        <taxon>Metazoa</taxon>
        <taxon>Chordata</taxon>
        <taxon>Cephalochordata</taxon>
        <taxon>Leptocardii</taxon>
        <taxon>Amphioxiformes</taxon>
        <taxon>Branchiostomatidae</taxon>
        <taxon>Branchiostoma</taxon>
    </lineage>
</organism>
<evidence type="ECO:0000313" key="3">
    <source>
        <dbReference type="RefSeq" id="XP_035662214.1"/>
    </source>
</evidence>
<accession>A0A9J7HMB3</accession>
<feature type="transmembrane region" description="Helical" evidence="1">
    <location>
        <begin position="459"/>
        <end position="480"/>
    </location>
</feature>
<reference evidence="2" key="1">
    <citation type="journal article" date="2020" name="Nat. Ecol. Evol.">
        <title>Deeply conserved synteny resolves early events in vertebrate evolution.</title>
        <authorList>
            <person name="Simakov O."/>
            <person name="Marletaz F."/>
            <person name="Yue J.X."/>
            <person name="O'Connell B."/>
            <person name="Jenkins J."/>
            <person name="Brandt A."/>
            <person name="Calef R."/>
            <person name="Tung C.H."/>
            <person name="Huang T.K."/>
            <person name="Schmutz J."/>
            <person name="Satoh N."/>
            <person name="Yu J.K."/>
            <person name="Putnam N.H."/>
            <person name="Green R.E."/>
            <person name="Rokhsar D.S."/>
        </authorList>
    </citation>
    <scope>NUCLEOTIDE SEQUENCE [LARGE SCALE GENOMIC DNA]</scope>
    <source>
        <strain evidence="2">S238N-H82</strain>
    </source>
</reference>
<proteinExistence type="predicted"/>
<feature type="transmembrane region" description="Helical" evidence="1">
    <location>
        <begin position="12"/>
        <end position="37"/>
    </location>
</feature>
<feature type="transmembrane region" description="Helical" evidence="1">
    <location>
        <begin position="97"/>
        <end position="116"/>
    </location>
</feature>
<sequence>MKTGINGFESFCAKLWIAIWPFLGFWWFLFCSIMQLVCLWRARTDNGGHNDTMVNDTWYTGDVHYIHHTENAELSNGTWCWIHCHQPYKVEKNISYSLIYCLFTFMSGILIIRWRYQINWKDLLRNKIKQTAVYDKRYLLALYVILWASALTLNHSLKCASCDHLFALRWTIRYFSHHKYEVPHYVCSFVTLSFYAIIYVPSFFCCSYVLDLTNALVSLASDTKQLAESISDNVNPDSILDKVSNRIKEKSWSRYSGIGKELEFFTKLTMFVGATVGFSFANIYVSSRSITLMEWNDHMTQLLGLAVTIMTPFFFLAIGVKKLHEAHEIFVSEARKAQVENRRLLRATVRRGDIEDHSETWDIIIDAMKENVVSIVNTEKELYWTALATIGVILWQLLGHLNKFNDTPNTNIEDERFALTYFASLTLLLAICATFGLLFGLNMIPRCIKSSNRQGNCKVFLCSVSVGVALLAAVYTPWLIQFNGRTCPL</sequence>
<keyword evidence="1" id="KW-0812">Transmembrane</keyword>
<reference evidence="3" key="2">
    <citation type="submission" date="2025-08" db="UniProtKB">
        <authorList>
            <consortium name="RefSeq"/>
        </authorList>
    </citation>
    <scope>IDENTIFICATION</scope>
    <source>
        <strain evidence="3">S238N-H82</strain>
        <tissue evidence="3">Testes</tissue>
    </source>
</reference>
<dbReference type="KEGG" id="bfo:118406356"/>
<gene>
    <name evidence="3" type="primary">LOC118406356</name>
</gene>
<feature type="transmembrane region" description="Helical" evidence="1">
    <location>
        <begin position="299"/>
        <end position="320"/>
    </location>
</feature>
<evidence type="ECO:0000313" key="2">
    <source>
        <dbReference type="Proteomes" id="UP000001554"/>
    </source>
</evidence>
<keyword evidence="2" id="KW-1185">Reference proteome</keyword>
<dbReference type="RefSeq" id="XP_035662214.1">
    <property type="nucleotide sequence ID" value="XM_035806321.1"/>
</dbReference>
<dbReference type="GeneID" id="118406356"/>
<name>A0A9J7HMB3_BRAFL</name>
<feature type="transmembrane region" description="Helical" evidence="1">
    <location>
        <begin position="264"/>
        <end position="287"/>
    </location>
</feature>
<feature type="transmembrane region" description="Helical" evidence="1">
    <location>
        <begin position="418"/>
        <end position="439"/>
    </location>
</feature>
<dbReference type="AlphaFoldDB" id="A0A9J7HMB3"/>
<keyword evidence="1" id="KW-0472">Membrane</keyword>
<dbReference type="OrthoDB" id="10323923at2759"/>
<protein>
    <submittedName>
        <fullName evidence="3">Uncharacterized protein LOC118406356</fullName>
    </submittedName>
</protein>
<feature type="transmembrane region" description="Helical" evidence="1">
    <location>
        <begin position="382"/>
        <end position="398"/>
    </location>
</feature>